<dbReference type="OrthoDB" id="8372879at2"/>
<feature type="domain" description="Flagellar hook protein FlgE D2" evidence="9">
    <location>
        <begin position="219"/>
        <end position="337"/>
    </location>
</feature>
<feature type="compositionally biased region" description="Low complexity" evidence="6">
    <location>
        <begin position="186"/>
        <end position="195"/>
    </location>
</feature>
<feature type="domain" description="Flagellar basal body rod protein N-terminal" evidence="7">
    <location>
        <begin position="10"/>
        <end position="38"/>
    </location>
</feature>
<comment type="caution">
    <text evidence="11">The sequence shown here is derived from an EMBL/GenBank/DDBJ whole genome shotgun (WGS) entry which is preliminary data.</text>
</comment>
<dbReference type="InterPro" id="IPR037925">
    <property type="entry name" value="FlgE/F/G-like"/>
</dbReference>
<organism evidence="11 12">
    <name type="scientific">Elstera cyanobacteriorum</name>
    <dbReference type="NCBI Taxonomy" id="2022747"/>
    <lineage>
        <taxon>Bacteria</taxon>
        <taxon>Pseudomonadati</taxon>
        <taxon>Pseudomonadota</taxon>
        <taxon>Alphaproteobacteria</taxon>
        <taxon>Rhodospirillales</taxon>
        <taxon>Rhodospirillaceae</taxon>
        <taxon>Elstera</taxon>
    </lineage>
</organism>
<dbReference type="GO" id="GO:0009425">
    <property type="term" value="C:bacterial-type flagellum basal body"/>
    <property type="evidence" value="ECO:0007669"/>
    <property type="project" value="UniProtKB-SubCell"/>
</dbReference>
<dbReference type="InterPro" id="IPR001444">
    <property type="entry name" value="Flag_bb_rod_N"/>
</dbReference>
<dbReference type="GO" id="GO:0009424">
    <property type="term" value="C:bacterial-type flagellum hook"/>
    <property type="evidence" value="ECO:0007669"/>
    <property type="project" value="TreeGrafter"/>
</dbReference>
<dbReference type="AlphaFoldDB" id="A0A255XPM3"/>
<dbReference type="EMBL" id="NOXS01000032">
    <property type="protein sequence ID" value="OYQ18936.1"/>
    <property type="molecule type" value="Genomic_DNA"/>
</dbReference>
<dbReference type="InterPro" id="IPR011491">
    <property type="entry name" value="FlgE_D2"/>
</dbReference>
<dbReference type="Pfam" id="PF00460">
    <property type="entry name" value="Flg_bb_rod"/>
    <property type="match status" value="1"/>
</dbReference>
<evidence type="ECO:0000256" key="4">
    <source>
        <dbReference type="ARBA" id="ARBA00023143"/>
    </source>
</evidence>
<dbReference type="SUPFAM" id="SSF117143">
    <property type="entry name" value="Flagellar hook protein flgE"/>
    <property type="match status" value="1"/>
</dbReference>
<dbReference type="InterPro" id="IPR010930">
    <property type="entry name" value="Flg_bb/hook_C_dom"/>
</dbReference>
<dbReference type="InterPro" id="IPR053967">
    <property type="entry name" value="LlgE_F_G-like_D1"/>
</dbReference>
<evidence type="ECO:0000259" key="8">
    <source>
        <dbReference type="Pfam" id="PF06429"/>
    </source>
</evidence>
<evidence type="ECO:0000256" key="5">
    <source>
        <dbReference type="RuleBase" id="RU362116"/>
    </source>
</evidence>
<gene>
    <name evidence="11" type="ORF">CHR90_11860</name>
</gene>
<evidence type="ECO:0000256" key="2">
    <source>
        <dbReference type="ARBA" id="ARBA00009677"/>
    </source>
</evidence>
<dbReference type="InterPro" id="IPR019776">
    <property type="entry name" value="Flagellar_basal_body_rod_CS"/>
</dbReference>
<feature type="domain" description="Flagellar basal-body/hook protein C-terminal" evidence="8">
    <location>
        <begin position="414"/>
        <end position="453"/>
    </location>
</feature>
<evidence type="ECO:0000259" key="10">
    <source>
        <dbReference type="Pfam" id="PF22692"/>
    </source>
</evidence>
<keyword evidence="12" id="KW-1185">Reference proteome</keyword>
<comment type="similarity">
    <text evidence="2 5">Belongs to the flagella basal body rod proteins family.</text>
</comment>
<protein>
    <recommendedName>
        <fullName evidence="3 5">Flagellar hook protein FlgE</fullName>
    </recommendedName>
</protein>
<dbReference type="PANTHER" id="PTHR30435">
    <property type="entry name" value="FLAGELLAR PROTEIN"/>
    <property type="match status" value="1"/>
</dbReference>
<evidence type="ECO:0000256" key="1">
    <source>
        <dbReference type="ARBA" id="ARBA00004117"/>
    </source>
</evidence>
<sequence length="457" mass="46239">MMGFNNSLINGVTAMNAQSSAMGVLSDNIANARTVGFKDSDSRFSTLVAAGKSANSGIGQGVTFSKFGRIDQQGILSTSYTSTNFAISGNGFFPVASAIDGTTGQIATTAERLVTRAGDFTIDKNGFLVNSKGYALLGLPVGSTATTGTGAGAFNGLQPIKVPAVGTLPGQATTTVTLTGNLSATDASPVTTTTEDTTDADGNVIPGTTTTTPGTTLEGKVTAYDATGTPYSLTVTYTKTAPQTWTAQITGGSGPDGTALTATATGTPVTLTFGADGQLTSPTSAVSFGSVSFTNTATGAAVATLSPSFKFQDDSGKSTLTGFGGASNLSGSTTDGHTPLGYVGVEVGDDGVLYQLFDQGKRVAVASIPVVTFVNDYGLEAVSGTAYRVTAESGDATVNLSNTNGAGKVFGAQLEESTVDLADEFTDMIVTQRGYQAASKLVTTTDAMIETIRDLKR</sequence>
<dbReference type="PROSITE" id="PS00588">
    <property type="entry name" value="FLAGELLA_BB_ROD"/>
    <property type="match status" value="1"/>
</dbReference>
<evidence type="ECO:0000259" key="9">
    <source>
        <dbReference type="Pfam" id="PF07559"/>
    </source>
</evidence>
<evidence type="ECO:0000313" key="11">
    <source>
        <dbReference type="EMBL" id="OYQ18936.1"/>
    </source>
</evidence>
<dbReference type="Pfam" id="PF06429">
    <property type="entry name" value="Flg_bbr_C"/>
    <property type="match status" value="1"/>
</dbReference>
<evidence type="ECO:0000313" key="12">
    <source>
        <dbReference type="Proteomes" id="UP000216361"/>
    </source>
</evidence>
<evidence type="ECO:0000256" key="6">
    <source>
        <dbReference type="SAM" id="MobiDB-lite"/>
    </source>
</evidence>
<dbReference type="PANTHER" id="PTHR30435:SF1">
    <property type="entry name" value="FLAGELLAR HOOK PROTEIN FLGE"/>
    <property type="match status" value="1"/>
</dbReference>
<dbReference type="GO" id="GO:0071978">
    <property type="term" value="P:bacterial-type flagellum-dependent swarming motility"/>
    <property type="evidence" value="ECO:0007669"/>
    <property type="project" value="TreeGrafter"/>
</dbReference>
<proteinExistence type="inferred from homology"/>
<dbReference type="Pfam" id="PF22692">
    <property type="entry name" value="LlgE_F_G_D1"/>
    <property type="match status" value="1"/>
</dbReference>
<dbReference type="InterPro" id="IPR020013">
    <property type="entry name" value="Flagellar_FlgE/F/G"/>
</dbReference>
<dbReference type="RefSeq" id="WP_094409200.1">
    <property type="nucleotide sequence ID" value="NZ_BMJZ01000001.1"/>
</dbReference>
<accession>A0A255XPM3</accession>
<feature type="domain" description="Flagellar hook protein FlgE/F/G-like D1" evidence="10">
    <location>
        <begin position="86"/>
        <end position="181"/>
    </location>
</feature>
<dbReference type="NCBIfam" id="TIGR03506">
    <property type="entry name" value="FlgEFG_subfam"/>
    <property type="match status" value="1"/>
</dbReference>
<comment type="subcellular location">
    <subcellularLocation>
        <location evidence="1 5">Bacterial flagellum basal body</location>
    </subcellularLocation>
</comment>
<dbReference type="Gene3D" id="2.60.98.20">
    <property type="entry name" value="Flagellar hook protein FlgE"/>
    <property type="match status" value="1"/>
</dbReference>
<keyword evidence="4 5" id="KW-0975">Bacterial flagellum</keyword>
<evidence type="ECO:0000259" key="7">
    <source>
        <dbReference type="Pfam" id="PF00460"/>
    </source>
</evidence>
<reference evidence="11 12" key="1">
    <citation type="submission" date="2017-07" db="EMBL/GenBank/DDBJ databases">
        <title>Elstera cyanobacteriorum sp. nov., a novel bacterium isolated from cyanobacterial aggregates in a eutrophic lake.</title>
        <authorList>
            <person name="Cai H."/>
        </authorList>
    </citation>
    <scope>NUCLEOTIDE SEQUENCE [LARGE SCALE GENOMIC DNA]</scope>
    <source>
        <strain evidence="11 12">TH019</strain>
    </source>
</reference>
<evidence type="ECO:0000256" key="3">
    <source>
        <dbReference type="ARBA" id="ARBA00019015"/>
    </source>
</evidence>
<dbReference type="InterPro" id="IPR037058">
    <property type="entry name" value="Falgellar_hook_FlgE_sf"/>
</dbReference>
<feature type="region of interest" description="Disordered" evidence="6">
    <location>
        <begin position="186"/>
        <end position="214"/>
    </location>
</feature>
<comment type="function">
    <text evidence="5">A flexible structure which links the flagellar filament to the drive apparatus in the basal body.</text>
</comment>
<dbReference type="GO" id="GO:0005829">
    <property type="term" value="C:cytosol"/>
    <property type="evidence" value="ECO:0007669"/>
    <property type="project" value="TreeGrafter"/>
</dbReference>
<dbReference type="Proteomes" id="UP000216361">
    <property type="component" value="Unassembled WGS sequence"/>
</dbReference>
<name>A0A255XPM3_9PROT</name>
<dbReference type="Pfam" id="PF07559">
    <property type="entry name" value="FlgE_D2"/>
    <property type="match status" value="1"/>
</dbReference>